<keyword evidence="2" id="KW-1185">Reference proteome</keyword>
<protein>
    <submittedName>
        <fullName evidence="1">tRNA (Guanine-N(7)-)-methyltransferase</fullName>
    </submittedName>
</protein>
<reference evidence="1" key="1">
    <citation type="submission" date="2021-07" db="EMBL/GenBank/DDBJ databases">
        <authorList>
            <person name="Catto M.A."/>
            <person name="Jacobson A."/>
            <person name="Kennedy G."/>
            <person name="Labadie P."/>
            <person name="Hunt B.G."/>
            <person name="Srinivasan R."/>
        </authorList>
    </citation>
    <scope>NUCLEOTIDE SEQUENCE</scope>
    <source>
        <strain evidence="1">PL_HMW_Pooled</strain>
        <tissue evidence="1">Head</tissue>
    </source>
</reference>
<proteinExistence type="predicted"/>
<name>A0AAE1HMU2_9NEOP</name>
<sequence length="136" mass="15782">MEIRFRTAININGIKSQHAIVPRRNQPSVMIRVTSNSDNYLEREISTKESKLEFNDVKGFVLFSYDNCFLPDETFSVQLLNPVPNKTLTYELSDRIVDIFLEDIISIVSPYFQNKGRFVKLYAKDMKAAEVQLAQR</sequence>
<evidence type="ECO:0000313" key="2">
    <source>
        <dbReference type="Proteomes" id="UP001219518"/>
    </source>
</evidence>
<evidence type="ECO:0000313" key="1">
    <source>
        <dbReference type="EMBL" id="KAK3924234.1"/>
    </source>
</evidence>
<dbReference type="Proteomes" id="UP001219518">
    <property type="component" value="Unassembled WGS sequence"/>
</dbReference>
<comment type="caution">
    <text evidence="1">The sequence shown here is derived from an EMBL/GenBank/DDBJ whole genome shotgun (WGS) entry which is preliminary data.</text>
</comment>
<reference evidence="1" key="2">
    <citation type="journal article" date="2023" name="BMC Genomics">
        <title>Pest status, molecular evolution, and epigenetic factors derived from the genome assembly of Frankliniella fusca, a thysanopteran phytovirus vector.</title>
        <authorList>
            <person name="Catto M.A."/>
            <person name="Labadie P.E."/>
            <person name="Jacobson A.L."/>
            <person name="Kennedy G.G."/>
            <person name="Srinivasan R."/>
            <person name="Hunt B.G."/>
        </authorList>
    </citation>
    <scope>NUCLEOTIDE SEQUENCE</scope>
    <source>
        <strain evidence="1">PL_HMW_Pooled</strain>
    </source>
</reference>
<gene>
    <name evidence="1" type="ORF">KUF71_002505</name>
</gene>
<dbReference type="AlphaFoldDB" id="A0AAE1HMU2"/>
<dbReference type="EMBL" id="JAHWGI010001169">
    <property type="protein sequence ID" value="KAK3924234.1"/>
    <property type="molecule type" value="Genomic_DNA"/>
</dbReference>
<accession>A0AAE1HMU2</accession>
<organism evidence="1 2">
    <name type="scientific">Frankliniella fusca</name>
    <dbReference type="NCBI Taxonomy" id="407009"/>
    <lineage>
        <taxon>Eukaryota</taxon>
        <taxon>Metazoa</taxon>
        <taxon>Ecdysozoa</taxon>
        <taxon>Arthropoda</taxon>
        <taxon>Hexapoda</taxon>
        <taxon>Insecta</taxon>
        <taxon>Pterygota</taxon>
        <taxon>Neoptera</taxon>
        <taxon>Paraneoptera</taxon>
        <taxon>Thysanoptera</taxon>
        <taxon>Terebrantia</taxon>
        <taxon>Thripoidea</taxon>
        <taxon>Thripidae</taxon>
        <taxon>Frankliniella</taxon>
    </lineage>
</organism>